<accession>A0AAV9XC26</accession>
<gene>
    <name evidence="2" type="ORF">TWF694_010131</name>
</gene>
<organism evidence="2 3">
    <name type="scientific">Orbilia ellipsospora</name>
    <dbReference type="NCBI Taxonomy" id="2528407"/>
    <lineage>
        <taxon>Eukaryota</taxon>
        <taxon>Fungi</taxon>
        <taxon>Dikarya</taxon>
        <taxon>Ascomycota</taxon>
        <taxon>Pezizomycotina</taxon>
        <taxon>Orbiliomycetes</taxon>
        <taxon>Orbiliales</taxon>
        <taxon>Orbiliaceae</taxon>
        <taxon>Orbilia</taxon>
    </lineage>
</organism>
<dbReference type="EMBL" id="JAVHJO010000007">
    <property type="protein sequence ID" value="KAK6538552.1"/>
    <property type="molecule type" value="Genomic_DNA"/>
</dbReference>
<evidence type="ECO:0000313" key="2">
    <source>
        <dbReference type="EMBL" id="KAK6538552.1"/>
    </source>
</evidence>
<feature type="region of interest" description="Disordered" evidence="1">
    <location>
        <begin position="182"/>
        <end position="214"/>
    </location>
</feature>
<proteinExistence type="predicted"/>
<reference evidence="2 3" key="1">
    <citation type="submission" date="2019-10" db="EMBL/GenBank/DDBJ databases">
        <authorList>
            <person name="Palmer J.M."/>
        </authorList>
    </citation>
    <scope>NUCLEOTIDE SEQUENCE [LARGE SCALE GENOMIC DNA]</scope>
    <source>
        <strain evidence="2 3">TWF694</strain>
    </source>
</reference>
<sequence length="214" mass="24353">MSQRILRTGGGLGNSKASKTELLRNLFGDENNPDIPSHYDRWANIQNVVRAVYKDVSTEYGFYNKRWTEISPRFKSFLSHKVLSGLADYDQQALCRRPEILERLIKNHSVNKDDWRREKLKKAAKLRSRDQSDTPLLRRVQPLPAITDTESEKKDFQFKEFLPRNPSLQMLLRPLPSLVEKDSVASLDSKSDPGNAETGSPASATTSSTSQTFL</sequence>
<evidence type="ECO:0000256" key="1">
    <source>
        <dbReference type="SAM" id="MobiDB-lite"/>
    </source>
</evidence>
<name>A0AAV9XC26_9PEZI</name>
<dbReference type="Proteomes" id="UP001365542">
    <property type="component" value="Unassembled WGS sequence"/>
</dbReference>
<feature type="compositionally biased region" description="Low complexity" evidence="1">
    <location>
        <begin position="196"/>
        <end position="214"/>
    </location>
</feature>
<comment type="caution">
    <text evidence="2">The sequence shown here is derived from an EMBL/GenBank/DDBJ whole genome shotgun (WGS) entry which is preliminary data.</text>
</comment>
<protein>
    <submittedName>
        <fullName evidence="2">Uncharacterized protein</fullName>
    </submittedName>
</protein>
<evidence type="ECO:0000313" key="3">
    <source>
        <dbReference type="Proteomes" id="UP001365542"/>
    </source>
</evidence>
<keyword evidence="3" id="KW-1185">Reference proteome</keyword>
<dbReference type="AlphaFoldDB" id="A0AAV9XC26"/>